<keyword evidence="3" id="KW-0378">Hydrolase</keyword>
<accession>A0A1I5AK82</accession>
<evidence type="ECO:0000256" key="1">
    <source>
        <dbReference type="SAM" id="Phobius"/>
    </source>
</evidence>
<dbReference type="GO" id="GO:0004527">
    <property type="term" value="F:exonuclease activity"/>
    <property type="evidence" value="ECO:0007669"/>
    <property type="project" value="UniProtKB-KW"/>
</dbReference>
<feature type="transmembrane region" description="Helical" evidence="1">
    <location>
        <begin position="39"/>
        <end position="56"/>
    </location>
</feature>
<evidence type="ECO:0000313" key="3">
    <source>
        <dbReference type="EMBL" id="SFN62855.1"/>
    </source>
</evidence>
<protein>
    <submittedName>
        <fullName evidence="3">Uncharacterized conserved protein YafD, endonuclease/exonuclease/phosphatase (EEP) superfamily</fullName>
    </submittedName>
</protein>
<dbReference type="Pfam" id="PF03372">
    <property type="entry name" value="Exo_endo_phos"/>
    <property type="match status" value="1"/>
</dbReference>
<keyword evidence="1" id="KW-0812">Transmembrane</keyword>
<sequence>MSNVMDILIWLVAAAVVAATVLPFTNSVRWWVRMWEFPRLHIAILALGLAGVTLVWGSFAFKIPLVICLLACGLFQLAKVFPYTKFATKEITPTQNVPKDREITLLAANVLMENDRHDDLAGIIDREDPDVLLLMETDAVWHEALTDTLAKYPTVLAHPLDNYYGLIFATRLTVVSAEIVFLADDNTPAVCAELRGPDGTGFNYIGLHPRPPVPGNDTETRDKQIKRAALATKAADWPTIAIGDFNDVAWSWTSQRFKHHGNFLDPRVGHGMLSSFHANYWFLRVPIDQMYLTRGIGLVSFERLESFGSDHFPIKSVITL</sequence>
<evidence type="ECO:0000259" key="2">
    <source>
        <dbReference type="Pfam" id="PF03372"/>
    </source>
</evidence>
<keyword evidence="1" id="KW-0472">Membrane</keyword>
<dbReference type="InterPro" id="IPR036691">
    <property type="entry name" value="Endo/exonu/phosph_ase_sf"/>
</dbReference>
<feature type="domain" description="Endonuclease/exonuclease/phosphatase" evidence="2">
    <location>
        <begin position="108"/>
        <end position="311"/>
    </location>
</feature>
<organism evidence="3 4">
    <name type="scientific">Roseovarius lutimaris</name>
    <dbReference type="NCBI Taxonomy" id="1005928"/>
    <lineage>
        <taxon>Bacteria</taxon>
        <taxon>Pseudomonadati</taxon>
        <taxon>Pseudomonadota</taxon>
        <taxon>Alphaproteobacteria</taxon>
        <taxon>Rhodobacterales</taxon>
        <taxon>Roseobacteraceae</taxon>
        <taxon>Roseovarius</taxon>
    </lineage>
</organism>
<dbReference type="Gene3D" id="3.60.10.10">
    <property type="entry name" value="Endonuclease/exonuclease/phosphatase"/>
    <property type="match status" value="1"/>
</dbReference>
<dbReference type="GO" id="GO:0004519">
    <property type="term" value="F:endonuclease activity"/>
    <property type="evidence" value="ECO:0007669"/>
    <property type="project" value="UniProtKB-KW"/>
</dbReference>
<keyword evidence="1" id="KW-1133">Transmembrane helix</keyword>
<evidence type="ECO:0000313" key="4">
    <source>
        <dbReference type="Proteomes" id="UP000198599"/>
    </source>
</evidence>
<dbReference type="InterPro" id="IPR005135">
    <property type="entry name" value="Endo/exonuclease/phosphatase"/>
</dbReference>
<keyword evidence="3" id="KW-0269">Exonuclease</keyword>
<keyword evidence="3" id="KW-0255">Endonuclease</keyword>
<gene>
    <name evidence="3" type="ORF">SAMN04487859_10646</name>
</gene>
<reference evidence="4" key="1">
    <citation type="submission" date="2016-10" db="EMBL/GenBank/DDBJ databases">
        <authorList>
            <person name="Varghese N."/>
            <person name="Submissions S."/>
        </authorList>
    </citation>
    <scope>NUCLEOTIDE SEQUENCE [LARGE SCALE GENOMIC DNA]</scope>
    <source>
        <strain evidence="4">DSM 28463</strain>
    </source>
</reference>
<dbReference type="SUPFAM" id="SSF56219">
    <property type="entry name" value="DNase I-like"/>
    <property type="match status" value="1"/>
</dbReference>
<name>A0A1I5AK82_9RHOB</name>
<dbReference type="EMBL" id="FOVP01000006">
    <property type="protein sequence ID" value="SFN62855.1"/>
    <property type="molecule type" value="Genomic_DNA"/>
</dbReference>
<proteinExistence type="predicted"/>
<keyword evidence="3" id="KW-0540">Nuclease</keyword>
<dbReference type="AlphaFoldDB" id="A0A1I5AK82"/>
<dbReference type="OrthoDB" id="9796594at2"/>
<keyword evidence="4" id="KW-1185">Reference proteome</keyword>
<dbReference type="Proteomes" id="UP000198599">
    <property type="component" value="Unassembled WGS sequence"/>
</dbReference>